<dbReference type="KEGG" id="nzs:SLY_0082"/>
<keyword evidence="2" id="KW-1185">Reference proteome</keyword>
<sequence>MFEKESKLFINIKTKLQEYKIFFQEILLIRIIN</sequence>
<dbReference type="AlphaFoldDB" id="R4RZW4"/>
<accession>R4RZW4</accession>
<dbReference type="EMBL" id="CP002548">
    <property type="protein sequence ID" value="AGL90008.1"/>
    <property type="molecule type" value="Genomic_DNA"/>
</dbReference>
<evidence type="ECO:0000313" key="2">
    <source>
        <dbReference type="Proteomes" id="UP000013941"/>
    </source>
</evidence>
<proteinExistence type="predicted"/>
<reference evidence="1 2" key="1">
    <citation type="journal article" date="2013" name="BMC Genomics">
        <title>Comparison of the complete genome sequence of two closely related isolates of 'Candidatus Phytoplasma australiense' reveals genome plasticity.</title>
        <authorList>
            <person name="Andersen M.T."/>
            <person name="Liefting L.W."/>
            <person name="Havukkala I."/>
            <person name="Beever R.E."/>
        </authorList>
    </citation>
    <scope>NUCLEOTIDE SEQUENCE [LARGE SCALE GENOMIC DNA]</scope>
    <source>
        <strain evidence="1 2">NZSb11</strain>
    </source>
</reference>
<organism evidence="1 2">
    <name type="scientific">Strawberry lethal yellows phytoplasma (CPA) str. NZSb11</name>
    <dbReference type="NCBI Taxonomy" id="980422"/>
    <lineage>
        <taxon>Bacteria</taxon>
        <taxon>Bacillati</taxon>
        <taxon>Mycoplasmatota</taxon>
        <taxon>Mollicutes</taxon>
        <taxon>Acholeplasmatales</taxon>
        <taxon>Acholeplasmataceae</taxon>
        <taxon>Candidatus Phytoplasma</taxon>
        <taxon>16SrXII (Stolbur group)</taxon>
    </lineage>
</organism>
<protein>
    <submittedName>
        <fullName evidence="1">Uncharacterized protein</fullName>
    </submittedName>
</protein>
<dbReference type="Proteomes" id="UP000013941">
    <property type="component" value="Chromosome"/>
</dbReference>
<gene>
    <name evidence="1" type="ORF">SLY_0082</name>
</gene>
<evidence type="ECO:0000313" key="1">
    <source>
        <dbReference type="EMBL" id="AGL90008.1"/>
    </source>
</evidence>
<dbReference type="HOGENOM" id="CLU_3384061_0_0_14"/>
<name>R4RZW4_PHYAS</name>